<protein>
    <submittedName>
        <fullName evidence="1">Uncharacterized protein</fullName>
    </submittedName>
</protein>
<name>A0A0P1FF91_9RHOB</name>
<evidence type="ECO:0000313" key="1">
    <source>
        <dbReference type="EMBL" id="CUH60340.1"/>
    </source>
</evidence>
<dbReference type="Proteomes" id="UP000051298">
    <property type="component" value="Unassembled WGS sequence"/>
</dbReference>
<gene>
    <name evidence="1" type="ORF">THS5294_01629</name>
</gene>
<reference evidence="1 2" key="1">
    <citation type="submission" date="2015-09" db="EMBL/GenBank/DDBJ databases">
        <authorList>
            <consortium name="Swine Surveillance"/>
        </authorList>
    </citation>
    <scope>NUCLEOTIDE SEQUENCE [LARGE SCALE GENOMIC DNA]</scope>
    <source>
        <strain evidence="1 2">CECT 5294</strain>
    </source>
</reference>
<dbReference type="EMBL" id="CYRX01000025">
    <property type="protein sequence ID" value="CUH60340.1"/>
    <property type="molecule type" value="Genomic_DNA"/>
</dbReference>
<dbReference type="RefSeq" id="WP_058123344.1">
    <property type="nucleotide sequence ID" value="NZ_CYRX01000025.1"/>
</dbReference>
<accession>A0A0P1FF91</accession>
<sequence length="76" mass="8698">MVPFRETRPKLSGFGGFIARLSEIVAEARVDYARWRLYRGKVKELQALGADDRNLTGTRRRDIRRLTQVAGNGHQV</sequence>
<organism evidence="1 2">
    <name type="scientific">Thalassobacter stenotrophicus</name>
    <dbReference type="NCBI Taxonomy" id="266809"/>
    <lineage>
        <taxon>Bacteria</taxon>
        <taxon>Pseudomonadati</taxon>
        <taxon>Pseudomonadota</taxon>
        <taxon>Alphaproteobacteria</taxon>
        <taxon>Rhodobacterales</taxon>
        <taxon>Roseobacteraceae</taxon>
        <taxon>Thalassobacter</taxon>
    </lineage>
</organism>
<dbReference type="AlphaFoldDB" id="A0A0P1FF91"/>
<evidence type="ECO:0000313" key="2">
    <source>
        <dbReference type="Proteomes" id="UP000051298"/>
    </source>
</evidence>
<proteinExistence type="predicted"/>